<reference evidence="1 2" key="1">
    <citation type="journal article" date="2019" name="Sci. Rep.">
        <title>Orb-weaving spider Araneus ventricosus genome elucidates the spidroin gene catalogue.</title>
        <authorList>
            <person name="Kono N."/>
            <person name="Nakamura H."/>
            <person name="Ohtoshi R."/>
            <person name="Moran D.A.P."/>
            <person name="Shinohara A."/>
            <person name="Yoshida Y."/>
            <person name="Fujiwara M."/>
            <person name="Mori M."/>
            <person name="Tomita M."/>
            <person name="Arakawa K."/>
        </authorList>
    </citation>
    <scope>NUCLEOTIDE SEQUENCE [LARGE SCALE GENOMIC DNA]</scope>
</reference>
<keyword evidence="2" id="KW-1185">Reference proteome</keyword>
<dbReference type="AlphaFoldDB" id="A0A4Y2C1Z3"/>
<name>A0A4Y2C1Z3_ARAVE</name>
<evidence type="ECO:0000313" key="1">
    <source>
        <dbReference type="EMBL" id="GBL98490.1"/>
    </source>
</evidence>
<gene>
    <name evidence="1" type="ORF">AVEN_111614_1</name>
</gene>
<comment type="caution">
    <text evidence="1">The sequence shown here is derived from an EMBL/GenBank/DDBJ whole genome shotgun (WGS) entry which is preliminary data.</text>
</comment>
<dbReference type="EMBL" id="BGPR01000140">
    <property type="protein sequence ID" value="GBL98490.1"/>
    <property type="molecule type" value="Genomic_DNA"/>
</dbReference>
<evidence type="ECO:0000313" key="2">
    <source>
        <dbReference type="Proteomes" id="UP000499080"/>
    </source>
</evidence>
<organism evidence="1 2">
    <name type="scientific">Araneus ventricosus</name>
    <name type="common">Orbweaver spider</name>
    <name type="synonym">Epeira ventricosa</name>
    <dbReference type="NCBI Taxonomy" id="182803"/>
    <lineage>
        <taxon>Eukaryota</taxon>
        <taxon>Metazoa</taxon>
        <taxon>Ecdysozoa</taxon>
        <taxon>Arthropoda</taxon>
        <taxon>Chelicerata</taxon>
        <taxon>Arachnida</taxon>
        <taxon>Araneae</taxon>
        <taxon>Araneomorphae</taxon>
        <taxon>Entelegynae</taxon>
        <taxon>Araneoidea</taxon>
        <taxon>Araneidae</taxon>
        <taxon>Araneus</taxon>
    </lineage>
</organism>
<dbReference type="Proteomes" id="UP000499080">
    <property type="component" value="Unassembled WGS sequence"/>
</dbReference>
<protein>
    <submittedName>
        <fullName evidence="1">Uncharacterized protein</fullName>
    </submittedName>
</protein>
<proteinExistence type="predicted"/>
<accession>A0A4Y2C1Z3</accession>
<sequence length="93" mass="10858">MLEIETAAQQHPTLKAPITKPGKYSRPFYHIQTSRFHESKRMMAIKETIKLNNWSKMQQNKDDLTPRSNFPSLSSKLSCEMNCCKNVRIFGIR</sequence>